<gene>
    <name evidence="3" type="ORF">BaRGS_00011513</name>
</gene>
<dbReference type="Gene3D" id="1.20.1280.50">
    <property type="match status" value="1"/>
</dbReference>
<dbReference type="Proteomes" id="UP001519460">
    <property type="component" value="Unassembled WGS sequence"/>
</dbReference>
<dbReference type="PROSITE" id="PS50181">
    <property type="entry name" value="FBOX"/>
    <property type="match status" value="1"/>
</dbReference>
<dbReference type="EMBL" id="JACVVK020000060">
    <property type="protein sequence ID" value="KAK7497219.1"/>
    <property type="molecule type" value="Genomic_DNA"/>
</dbReference>
<accession>A0ABD0LCE9</accession>
<dbReference type="Pfam" id="PF12937">
    <property type="entry name" value="F-box-like"/>
    <property type="match status" value="1"/>
</dbReference>
<evidence type="ECO:0000313" key="3">
    <source>
        <dbReference type="EMBL" id="KAK7497219.1"/>
    </source>
</evidence>
<reference evidence="3 4" key="1">
    <citation type="journal article" date="2023" name="Sci. Data">
        <title>Genome assembly of the Korean intertidal mud-creeper Batillaria attramentaria.</title>
        <authorList>
            <person name="Patra A.K."/>
            <person name="Ho P.T."/>
            <person name="Jun S."/>
            <person name="Lee S.J."/>
            <person name="Kim Y."/>
            <person name="Won Y.J."/>
        </authorList>
    </citation>
    <scope>NUCLEOTIDE SEQUENCE [LARGE SCALE GENOMIC DNA]</scope>
    <source>
        <strain evidence="3">Wonlab-2016</strain>
    </source>
</reference>
<protein>
    <recommendedName>
        <fullName evidence="2">F-box domain-containing protein</fullName>
    </recommendedName>
</protein>
<evidence type="ECO:0000313" key="4">
    <source>
        <dbReference type="Proteomes" id="UP001519460"/>
    </source>
</evidence>
<comment type="caution">
    <text evidence="3">The sequence shown here is derived from an EMBL/GenBank/DDBJ whole genome shotgun (WGS) entry which is preliminary data.</text>
</comment>
<dbReference type="SUPFAM" id="SSF52047">
    <property type="entry name" value="RNI-like"/>
    <property type="match status" value="1"/>
</dbReference>
<dbReference type="PANTHER" id="PTHR20872:SF1">
    <property type="entry name" value="F-BOX DOMAIN-CONTAINING PROTEIN"/>
    <property type="match status" value="1"/>
</dbReference>
<dbReference type="SUPFAM" id="SSF81383">
    <property type="entry name" value="F-box domain"/>
    <property type="match status" value="1"/>
</dbReference>
<dbReference type="Gene3D" id="3.80.10.10">
    <property type="entry name" value="Ribonuclease Inhibitor"/>
    <property type="match status" value="1"/>
</dbReference>
<feature type="domain" description="F-box" evidence="2">
    <location>
        <begin position="21"/>
        <end position="67"/>
    </location>
</feature>
<feature type="region of interest" description="Disordered" evidence="1">
    <location>
        <begin position="1"/>
        <end position="21"/>
    </location>
</feature>
<dbReference type="InterPro" id="IPR001810">
    <property type="entry name" value="F-box_dom"/>
</dbReference>
<keyword evidence="4" id="KW-1185">Reference proteome</keyword>
<name>A0ABD0LCE9_9CAEN</name>
<dbReference type="AlphaFoldDB" id="A0ABD0LCE9"/>
<dbReference type="InterPro" id="IPR036047">
    <property type="entry name" value="F-box-like_dom_sf"/>
</dbReference>
<sequence length="456" mass="52747">MISQDSEAGSQQHPASMPSTISDWRRTPEIILANIFTKLPVLDRMRAAEVCREWKRASYHPLVWQSFDYGVTELYDLDTWEMPDLRISDSASDHQLYIKCVCDYGEVFSRVHIVLHNSRSFEVFNEVAEECENLRSVKIVRHELSLEFPESFSRLLLFFLTGNRLLEEISLEGITVFKERPTLPIPIGPAYAKTLKRLSFINSFRQNNMSPLMYLVNLQEFTISPELIRFGVLMHLAKASLHTLNLVAKPGMWEFDCKNLKDDQWKMITEASNCRLKINCYLIDTYECSGILLSAMPVVKLVVCRSMHFNYSLVVQMLQSYRTTLTTFIDFSLAEEVYKTEPDTAVDDSIITIVQSCPKLTTLTIKDCLHSSTVLLMAQLNTNLRDILIREDMVRYVLHIPETLVSLGEEMKSFTEQNYAKDKFEGAMSQLLQCKWHVLSKRDYHMILMSRYASFS</sequence>
<evidence type="ECO:0000256" key="1">
    <source>
        <dbReference type="SAM" id="MobiDB-lite"/>
    </source>
</evidence>
<dbReference type="InterPro" id="IPR032675">
    <property type="entry name" value="LRR_dom_sf"/>
</dbReference>
<evidence type="ECO:0000259" key="2">
    <source>
        <dbReference type="PROSITE" id="PS50181"/>
    </source>
</evidence>
<organism evidence="3 4">
    <name type="scientific">Batillaria attramentaria</name>
    <dbReference type="NCBI Taxonomy" id="370345"/>
    <lineage>
        <taxon>Eukaryota</taxon>
        <taxon>Metazoa</taxon>
        <taxon>Spiralia</taxon>
        <taxon>Lophotrochozoa</taxon>
        <taxon>Mollusca</taxon>
        <taxon>Gastropoda</taxon>
        <taxon>Caenogastropoda</taxon>
        <taxon>Sorbeoconcha</taxon>
        <taxon>Cerithioidea</taxon>
        <taxon>Batillariidae</taxon>
        <taxon>Batillaria</taxon>
    </lineage>
</organism>
<proteinExistence type="predicted"/>
<dbReference type="PANTHER" id="PTHR20872">
    <property type="match status" value="1"/>
</dbReference>